<feature type="non-terminal residue" evidence="1">
    <location>
        <position position="72"/>
    </location>
</feature>
<dbReference type="EMBL" id="HACG01011116">
    <property type="protein sequence ID" value="CEK57981.1"/>
    <property type="molecule type" value="Transcribed_RNA"/>
</dbReference>
<dbReference type="AlphaFoldDB" id="A0A0B6YQF3"/>
<gene>
    <name evidence="1" type="primary">ORF31627</name>
</gene>
<organism evidence="1">
    <name type="scientific">Arion vulgaris</name>
    <dbReference type="NCBI Taxonomy" id="1028688"/>
    <lineage>
        <taxon>Eukaryota</taxon>
        <taxon>Metazoa</taxon>
        <taxon>Spiralia</taxon>
        <taxon>Lophotrochozoa</taxon>
        <taxon>Mollusca</taxon>
        <taxon>Gastropoda</taxon>
        <taxon>Heterobranchia</taxon>
        <taxon>Euthyneura</taxon>
        <taxon>Panpulmonata</taxon>
        <taxon>Eupulmonata</taxon>
        <taxon>Stylommatophora</taxon>
        <taxon>Helicina</taxon>
        <taxon>Arionoidea</taxon>
        <taxon>Arionidae</taxon>
        <taxon>Arion</taxon>
    </lineage>
</organism>
<reference evidence="1" key="1">
    <citation type="submission" date="2014-12" db="EMBL/GenBank/DDBJ databases">
        <title>Insight into the proteome of Arion vulgaris.</title>
        <authorList>
            <person name="Aradska J."/>
            <person name="Bulat T."/>
            <person name="Smidak R."/>
            <person name="Sarate P."/>
            <person name="Gangsoo J."/>
            <person name="Sialana F."/>
            <person name="Bilban M."/>
            <person name="Lubec G."/>
        </authorList>
    </citation>
    <scope>NUCLEOTIDE SEQUENCE</scope>
    <source>
        <tissue evidence="1">Skin</tissue>
    </source>
</reference>
<evidence type="ECO:0000313" key="1">
    <source>
        <dbReference type="EMBL" id="CEK57981.1"/>
    </source>
</evidence>
<protein>
    <submittedName>
        <fullName evidence="1">Uncharacterized protein</fullName>
    </submittedName>
</protein>
<name>A0A0B6YQF3_9EUPU</name>
<accession>A0A0B6YQF3</accession>
<proteinExistence type="predicted"/>
<sequence>MSHNIFQQQQSNVQLELCTLSQQNVRCSEYNSTLESCHFDLLYKHQHLQALYDVNYQSKKPEKNIRMYKLPG</sequence>